<evidence type="ECO:0000313" key="1">
    <source>
        <dbReference type="EMBL" id="ACE84554.1"/>
    </source>
</evidence>
<organism evidence="1 2">
    <name type="scientific">Cellvibrio japonicus (strain Ueda107)</name>
    <name type="common">Pseudomonas fluorescens subsp. cellulosa</name>
    <dbReference type="NCBI Taxonomy" id="498211"/>
    <lineage>
        <taxon>Bacteria</taxon>
        <taxon>Pseudomonadati</taxon>
        <taxon>Pseudomonadota</taxon>
        <taxon>Gammaproteobacteria</taxon>
        <taxon>Cellvibrionales</taxon>
        <taxon>Cellvibrionaceae</taxon>
        <taxon>Cellvibrio</taxon>
    </lineage>
</organism>
<dbReference type="KEGG" id="cja:CJA_0955"/>
<reference evidence="1 2" key="1">
    <citation type="journal article" date="2008" name="J. Bacteriol.">
        <title>Insights into plant cell wall degradation from the genome sequence of the soil bacterium Cellvibrio japonicus.</title>
        <authorList>
            <person name="Deboy R.T."/>
            <person name="Mongodin E.F."/>
            <person name="Fouts D.E."/>
            <person name="Tailford L.E."/>
            <person name="Khouri H."/>
            <person name="Emerson J.B."/>
            <person name="Mohamoud Y."/>
            <person name="Watkins K."/>
            <person name="Henrissat B."/>
            <person name="Gilbert H.J."/>
            <person name="Nelson K.E."/>
        </authorList>
    </citation>
    <scope>NUCLEOTIDE SEQUENCE [LARGE SCALE GENOMIC DNA]</scope>
    <source>
        <strain evidence="1 2">Ueda107</strain>
    </source>
</reference>
<dbReference type="HOGENOM" id="CLU_3059815_0_0_6"/>
<keyword evidence="2" id="KW-1185">Reference proteome</keyword>
<gene>
    <name evidence="1" type="ordered locus">CJA_0955</name>
</gene>
<dbReference type="STRING" id="498211.CJA_0955"/>
<dbReference type="EMBL" id="CP000934">
    <property type="protein sequence ID" value="ACE84554.1"/>
    <property type="molecule type" value="Genomic_DNA"/>
</dbReference>
<protein>
    <submittedName>
        <fullName evidence="1">Uncharacterized protein</fullName>
    </submittedName>
</protein>
<sequence>MAQQLRIFFCQGKVALCQRAMPANIKVGTAFESKWEEQQESGFSATPAQPKKP</sequence>
<proteinExistence type="predicted"/>
<name>B3PLD1_CELJU</name>
<dbReference type="Proteomes" id="UP000001036">
    <property type="component" value="Chromosome"/>
</dbReference>
<accession>B3PLD1</accession>
<dbReference type="AlphaFoldDB" id="B3PLD1"/>
<evidence type="ECO:0000313" key="2">
    <source>
        <dbReference type="Proteomes" id="UP000001036"/>
    </source>
</evidence>